<dbReference type="GO" id="GO:0005524">
    <property type="term" value="F:ATP binding"/>
    <property type="evidence" value="ECO:0007669"/>
    <property type="project" value="UniProtKB-KW"/>
</dbReference>
<proteinExistence type="predicted"/>
<dbReference type="AlphaFoldDB" id="A0A2X0U2H1"/>
<dbReference type="InterPro" id="IPR018973">
    <property type="entry name" value="MZB"/>
</dbReference>
<dbReference type="SMART" id="SM00487">
    <property type="entry name" value="DEXDc"/>
    <property type="match status" value="1"/>
</dbReference>
<organism evidence="6 7">
    <name type="scientific">Schaalia odontolytica</name>
    <dbReference type="NCBI Taxonomy" id="1660"/>
    <lineage>
        <taxon>Bacteria</taxon>
        <taxon>Bacillati</taxon>
        <taxon>Actinomycetota</taxon>
        <taxon>Actinomycetes</taxon>
        <taxon>Actinomycetales</taxon>
        <taxon>Actinomycetaceae</taxon>
        <taxon>Schaalia</taxon>
    </lineage>
</organism>
<dbReference type="PANTHER" id="PTHR47957">
    <property type="entry name" value="ATP-DEPENDENT HELICASE HRQ1"/>
    <property type="match status" value="1"/>
</dbReference>
<evidence type="ECO:0000313" key="7">
    <source>
        <dbReference type="Proteomes" id="UP000250192"/>
    </source>
</evidence>
<dbReference type="PANTHER" id="PTHR47957:SF3">
    <property type="entry name" value="ATP-DEPENDENT HELICASE HRQ1"/>
    <property type="match status" value="1"/>
</dbReference>
<dbReference type="Pfam" id="PF00271">
    <property type="entry name" value="Helicase_C"/>
    <property type="match status" value="1"/>
</dbReference>
<evidence type="ECO:0000313" key="6">
    <source>
        <dbReference type="EMBL" id="SPT55366.1"/>
    </source>
</evidence>
<dbReference type="EMBL" id="UAPR01000002">
    <property type="protein sequence ID" value="SPT55366.1"/>
    <property type="molecule type" value="Genomic_DNA"/>
</dbReference>
<dbReference type="GO" id="GO:0006289">
    <property type="term" value="P:nucleotide-excision repair"/>
    <property type="evidence" value="ECO:0007669"/>
    <property type="project" value="TreeGrafter"/>
</dbReference>
<sequence length="901" mass="95384">MSADLSRSSETSSHEDGAASPDRAHCGESSPSPTDLLGVLGRLSAGDDRLLGHMTLPGRTGRIAQWPSWVSPAVVDAWARRGIERPWIHQRDALDALHEGHDVVLATGTGSGKSLAAWTPILSDLVEAEDSSRISAIHRRPTALYLAPTKALAADQLASLVSLLGRDTPTVRAQGSTNAEGGPGLVDERLHRVRATTVDGDTPREAKEWARASADLVLSNPDFLHYVMLPSHQRWSRFLASLRLIVIDEAHHWRGVTGSHIALVVRRLLRVAHHLGADPRVVMLSATVRDAATVGSALTGRDAVAITEDGSPAGTHELVLWQGAIMADESEVDISSFLAALDAPPGTATLKVPIVRRSAGVEAANLATAFVEEGARLLAFVRSRAGAEAVAAQVRDRLSARGSPNAGRVGAYRGGYLPEERRALEEAIRTGGVRALATTSALEMGLDISGLDATITVGWPGTRASLRQQIGRAGRAGAPGTSVLIASDNPLDTYLVRHPEHILGEVEASVIDPSNPWVLAPHIAAAAAEIPITPSDITYFGPGLRGVTERLVADGYLKRRPTGYFWDATRSERPSDLTDLRGGAGDVQIVEAASGTVVGTIDQASADAHVFPGAIYIHQGRTFHVLSLSSLTTPTAPATQGWPRTLLPEAPGGIRGPDHLGREEREGAQASSIIVPPARADDARVALVEEVRTALRTRATTHTSVEVCAIEETYVCGDGTVAWHHGPTNVSTRVTDYDLLRLPGLEFIRNTELFLPTHTLPTKSTWFTLTSVALATMGVDAAELAGTLHATEHAMIGILPIVATCDRWDLGGLSTELHDDTGAPTVFIHDAFRGGAGHVLAGFASARSWVSATLEAVSSCDCETGCPRCVQSPKCGNGNEPLSKQGAITLLTYLQERAPGA</sequence>
<dbReference type="EC" id="3.6.4.13" evidence="6"/>
<dbReference type="InterPro" id="IPR055227">
    <property type="entry name" value="HRQ1_WHD"/>
</dbReference>
<feature type="compositionally biased region" description="Polar residues" evidence="3">
    <location>
        <begin position="1"/>
        <end position="11"/>
    </location>
</feature>
<dbReference type="GO" id="GO:0003676">
    <property type="term" value="F:nucleic acid binding"/>
    <property type="evidence" value="ECO:0007669"/>
    <property type="project" value="InterPro"/>
</dbReference>
<dbReference type="GO" id="GO:0043138">
    <property type="term" value="F:3'-5' DNA helicase activity"/>
    <property type="evidence" value="ECO:0007669"/>
    <property type="project" value="TreeGrafter"/>
</dbReference>
<name>A0A2X0U2H1_9ACTO</name>
<dbReference type="InterPro" id="IPR001650">
    <property type="entry name" value="Helicase_C-like"/>
</dbReference>
<dbReference type="GO" id="GO:0003724">
    <property type="term" value="F:RNA helicase activity"/>
    <property type="evidence" value="ECO:0007669"/>
    <property type="project" value="UniProtKB-EC"/>
</dbReference>
<evidence type="ECO:0000259" key="4">
    <source>
        <dbReference type="PROSITE" id="PS51192"/>
    </source>
</evidence>
<protein>
    <submittedName>
        <fullName evidence="6">ATP-dependent RNA helicase rhlE</fullName>
        <ecNumber evidence="6">3.6.4.13</ecNumber>
    </submittedName>
</protein>
<evidence type="ECO:0000256" key="2">
    <source>
        <dbReference type="ARBA" id="ARBA00022840"/>
    </source>
</evidence>
<keyword evidence="1" id="KW-0547">Nucleotide-binding</keyword>
<feature type="compositionally biased region" description="Basic and acidic residues" evidence="3">
    <location>
        <begin position="12"/>
        <end position="26"/>
    </location>
</feature>
<dbReference type="InterPro" id="IPR011545">
    <property type="entry name" value="DEAD/DEAH_box_helicase_dom"/>
</dbReference>
<dbReference type="STRING" id="1660.APY09_02065"/>
<dbReference type="GO" id="GO:0036297">
    <property type="term" value="P:interstrand cross-link repair"/>
    <property type="evidence" value="ECO:0007669"/>
    <property type="project" value="TreeGrafter"/>
</dbReference>
<dbReference type="GO" id="GO:0016787">
    <property type="term" value="F:hydrolase activity"/>
    <property type="evidence" value="ECO:0007669"/>
    <property type="project" value="UniProtKB-KW"/>
</dbReference>
<dbReference type="CDD" id="cd18797">
    <property type="entry name" value="SF2_C_Hrq"/>
    <property type="match status" value="1"/>
</dbReference>
<dbReference type="InterPro" id="IPR014001">
    <property type="entry name" value="Helicase_ATP-bd"/>
</dbReference>
<dbReference type="InterPro" id="IPR027417">
    <property type="entry name" value="P-loop_NTPase"/>
</dbReference>
<gene>
    <name evidence="6" type="primary">rhlE</name>
    <name evidence="6" type="ORF">NCTC9935_00865</name>
</gene>
<feature type="domain" description="Helicase C-terminal" evidence="5">
    <location>
        <begin position="365"/>
        <end position="522"/>
    </location>
</feature>
<evidence type="ECO:0000256" key="3">
    <source>
        <dbReference type="SAM" id="MobiDB-lite"/>
    </source>
</evidence>
<keyword evidence="6" id="KW-0378">Hydrolase</keyword>
<dbReference type="Gene3D" id="3.40.50.300">
    <property type="entry name" value="P-loop containing nucleotide triphosphate hydrolases"/>
    <property type="match status" value="2"/>
</dbReference>
<dbReference type="Pfam" id="PF00270">
    <property type="entry name" value="DEAD"/>
    <property type="match status" value="1"/>
</dbReference>
<accession>A0A2X0U2H1</accession>
<dbReference type="PROSITE" id="PS51192">
    <property type="entry name" value="HELICASE_ATP_BIND_1"/>
    <property type="match status" value="1"/>
</dbReference>
<evidence type="ECO:0000256" key="1">
    <source>
        <dbReference type="ARBA" id="ARBA00022741"/>
    </source>
</evidence>
<dbReference type="SUPFAM" id="SSF52540">
    <property type="entry name" value="P-loop containing nucleoside triphosphate hydrolases"/>
    <property type="match status" value="1"/>
</dbReference>
<feature type="region of interest" description="Disordered" evidence="3">
    <location>
        <begin position="1"/>
        <end position="34"/>
    </location>
</feature>
<keyword evidence="6" id="KW-0347">Helicase</keyword>
<reference evidence="6 7" key="1">
    <citation type="submission" date="2018-06" db="EMBL/GenBank/DDBJ databases">
        <authorList>
            <consortium name="Pathogen Informatics"/>
            <person name="Doyle S."/>
        </authorList>
    </citation>
    <scope>NUCLEOTIDE SEQUENCE [LARGE SCALE GENOMIC DNA]</scope>
    <source>
        <strain evidence="6 7">NCTC9935</strain>
    </source>
</reference>
<dbReference type="PROSITE" id="PS51194">
    <property type="entry name" value="HELICASE_CTER"/>
    <property type="match status" value="1"/>
</dbReference>
<keyword evidence="7" id="KW-1185">Reference proteome</keyword>
<dbReference type="SMART" id="SM00490">
    <property type="entry name" value="HELICc"/>
    <property type="match status" value="1"/>
</dbReference>
<feature type="domain" description="Helicase ATP-binding" evidence="4">
    <location>
        <begin position="94"/>
        <end position="306"/>
    </location>
</feature>
<keyword evidence="2" id="KW-0067">ATP-binding</keyword>
<dbReference type="Pfam" id="PF09369">
    <property type="entry name" value="MZB"/>
    <property type="match status" value="1"/>
</dbReference>
<dbReference type="Proteomes" id="UP000250192">
    <property type="component" value="Unassembled WGS sequence"/>
</dbReference>
<evidence type="ECO:0000259" key="5">
    <source>
        <dbReference type="PROSITE" id="PS51194"/>
    </source>
</evidence>
<dbReference type="Pfam" id="PF22982">
    <property type="entry name" value="WHD_HRQ1"/>
    <property type="match status" value="1"/>
</dbReference>